<gene>
    <name evidence="7" type="ORF">NCTC12722_03886</name>
</gene>
<dbReference type="InterPro" id="IPR041679">
    <property type="entry name" value="DNA2/NAM7-like_C"/>
</dbReference>
<dbReference type="EMBL" id="UIGB01000001">
    <property type="protein sequence ID" value="SUU86656.1"/>
    <property type="molecule type" value="Genomic_DNA"/>
</dbReference>
<dbReference type="GO" id="GO:0005524">
    <property type="term" value="F:ATP binding"/>
    <property type="evidence" value="ECO:0007669"/>
    <property type="project" value="UniProtKB-KW"/>
</dbReference>
<evidence type="ECO:0000256" key="4">
    <source>
        <dbReference type="ARBA" id="ARBA00022840"/>
    </source>
</evidence>
<evidence type="ECO:0000259" key="5">
    <source>
        <dbReference type="Pfam" id="PF13087"/>
    </source>
</evidence>
<dbReference type="InterPro" id="IPR047187">
    <property type="entry name" value="SF1_C_Upf1"/>
</dbReference>
<dbReference type="InterPro" id="IPR050534">
    <property type="entry name" value="Coronavir_polyprotein_1ab"/>
</dbReference>
<keyword evidence="2" id="KW-0378">Hydrolase</keyword>
<sequence>MQKTGTTIVLSAHDLVGNLYCAHLTGVDLQVAQGALAKPARWDPLLDILRERGQKHEQAFLDHLRASGFEPLLIDGVDVTDDAVARTRKAMQAGPPIIVQAALRDGNWVGRADILRRVEKPSSLGAWSYEIIDTKLARETKGGTVLQLCLYAQLLTAMQGVEPEYVYVVAPWSDFQPQQFRVADYMAFFRKAQCAAQAAVDAGDKYTSIDYPHPRAHCDVCRWEPQCDARRRADDHLCLVANVNTLQMNELRANGISTVKALSEMTVPLAWKPKRGAAASYIKVREQARIQVEAREGGGLRYELLDVVPGTGLCLLPPSSAGDVFFDIEGDPFIGEGGFEYLFGYHYRDSSGEDHYEAQWAFDRASEKKVFESFMDFITARCAEFPDMHVYHYAPYEPAALKRIMGRYATRQAEVDNLLRGKVMVDLYAVVRNAIRASVESYSIKKLEPFYSFERAMPLQDANVALAAIQAGLELGDAQSIDEVTRKSVAAYNQDDCRSTSALREWLEECRTQAIADGAVIDRPAPGSDGPSDDVAEQEAQINALIARLVHDVPVDPVERTAEQHGRWILAHSLDWHRREEKAVWWEYFRLAALTVEELLNEKAGLGGLTFLNTVDRSKQGIPTDRYRFIPQDTDIRGEADLRMCGGDKFGSVIAIAQDDLTVDIKKSKATADIHPEAVFEHTHIPTKEQQASLFRLGSYVADNGIQGVGQYQAARDLLLRLPPQLGGAALHVQGKTVLENALRIAPALSDGVLAVQGPPGTGKSFTGAHMICRFIKDGKRVGITANSHKVIRNLIDKAVEIALASGQNVKAGQKLSSKEPDGDHVRVYTDNAKTIAAIGSGEVQVLGGTSFFWAREDAANLVDVLFVDEAAQMSLANVLAVSQAAPQLILLGDPQQLDQPMQGSHPDGTGVSALNHVLAGRQTIDPVQGLFLEETWRMHPAITAYNSELFYDSKLESVPQCGGQNVISSGPFTGTGLRYVPVVHTGNQSSSVEEAEAVGRIVASLLSSDATWTDRKGDTKALALDDIIIIAPYNAQVFEIQQLIPDAHVGTVDKFQGQEAAIAIYSLATSTYADAPRGMEFLYSSNRLNVAISRAKCLAIMVASPALFEAECKTPRQMQLANAFCRYLELAQTVHV</sequence>
<keyword evidence="1" id="KW-0547">Nucleotide-binding</keyword>
<dbReference type="CDD" id="cd17934">
    <property type="entry name" value="DEXXQc_Upf1-like"/>
    <property type="match status" value="1"/>
</dbReference>
<dbReference type="PANTHER" id="PTHR43788:SF8">
    <property type="entry name" value="DNA-BINDING PROTEIN SMUBP-2"/>
    <property type="match status" value="1"/>
</dbReference>
<evidence type="ECO:0000313" key="8">
    <source>
        <dbReference type="Proteomes" id="UP000254343"/>
    </source>
</evidence>
<dbReference type="InterPro" id="IPR027417">
    <property type="entry name" value="P-loop_NTPase"/>
</dbReference>
<dbReference type="Pfam" id="PF13087">
    <property type="entry name" value="AAA_12"/>
    <property type="match status" value="1"/>
</dbReference>
<dbReference type="RefSeq" id="WP_002717479.1">
    <property type="nucleotide sequence ID" value="NZ_UFSI01000001.1"/>
</dbReference>
<protein>
    <submittedName>
        <fullName evidence="7">Putative RecB family nuclease, TM0106 family</fullName>
    </submittedName>
</protein>
<name>A0A380WCX2_AFIFE</name>
<dbReference type="Gene3D" id="3.40.50.300">
    <property type="entry name" value="P-loop containing nucleotide triphosphate hydrolases"/>
    <property type="match status" value="2"/>
</dbReference>
<proteinExistence type="predicted"/>
<dbReference type="Pfam" id="PF13604">
    <property type="entry name" value="AAA_30"/>
    <property type="match status" value="1"/>
</dbReference>
<keyword evidence="3" id="KW-0347">Helicase</keyword>
<dbReference type="GO" id="GO:0016787">
    <property type="term" value="F:hydrolase activity"/>
    <property type="evidence" value="ECO:0007669"/>
    <property type="project" value="UniProtKB-KW"/>
</dbReference>
<dbReference type="NCBIfam" id="TIGR03491">
    <property type="entry name" value="TM0106 family RecB-like putative nuclease"/>
    <property type="match status" value="1"/>
</dbReference>
<evidence type="ECO:0000256" key="3">
    <source>
        <dbReference type="ARBA" id="ARBA00022806"/>
    </source>
</evidence>
<dbReference type="PANTHER" id="PTHR43788">
    <property type="entry name" value="DNA2/NAM7 HELICASE FAMILY MEMBER"/>
    <property type="match status" value="1"/>
</dbReference>
<dbReference type="Proteomes" id="UP000254343">
    <property type="component" value="Unassembled WGS sequence"/>
</dbReference>
<reference evidence="7 8" key="1">
    <citation type="submission" date="2018-06" db="EMBL/GenBank/DDBJ databases">
        <authorList>
            <consortium name="Pathogen Informatics"/>
            <person name="Doyle S."/>
        </authorList>
    </citation>
    <scope>NUCLEOTIDE SEQUENCE [LARGE SCALE GENOMIC DNA]</scope>
    <source>
        <strain evidence="7 8">NCTC12722</strain>
    </source>
</reference>
<evidence type="ECO:0000313" key="7">
    <source>
        <dbReference type="EMBL" id="SUU86656.1"/>
    </source>
</evidence>
<organism evidence="7 8">
    <name type="scientific">Afipia felis</name>
    <name type="common">Cat scratch disease bacillus</name>
    <dbReference type="NCBI Taxonomy" id="1035"/>
    <lineage>
        <taxon>Bacteria</taxon>
        <taxon>Pseudomonadati</taxon>
        <taxon>Pseudomonadota</taxon>
        <taxon>Alphaproteobacteria</taxon>
        <taxon>Hyphomicrobiales</taxon>
        <taxon>Nitrobacteraceae</taxon>
        <taxon>Afipia</taxon>
    </lineage>
</organism>
<dbReference type="InterPro" id="IPR019993">
    <property type="entry name" value="RecB_nuclease_TM0106_put"/>
</dbReference>
<dbReference type="Pfam" id="PF13482">
    <property type="entry name" value="RNase_H_2"/>
    <property type="match status" value="1"/>
</dbReference>
<feature type="domain" description="YprB ribonuclease H-like" evidence="6">
    <location>
        <begin position="324"/>
        <end position="507"/>
    </location>
</feature>
<dbReference type="InterPro" id="IPR038720">
    <property type="entry name" value="YprB_RNase_H-like_dom"/>
</dbReference>
<evidence type="ECO:0000256" key="1">
    <source>
        <dbReference type="ARBA" id="ARBA00022741"/>
    </source>
</evidence>
<accession>A0A380WCX2</accession>
<dbReference type="CDD" id="cd18808">
    <property type="entry name" value="SF1_C_Upf1"/>
    <property type="match status" value="1"/>
</dbReference>
<evidence type="ECO:0000256" key="2">
    <source>
        <dbReference type="ARBA" id="ARBA00022801"/>
    </source>
</evidence>
<dbReference type="OrthoDB" id="9757917at2"/>
<dbReference type="GO" id="GO:0043139">
    <property type="term" value="F:5'-3' DNA helicase activity"/>
    <property type="evidence" value="ECO:0007669"/>
    <property type="project" value="TreeGrafter"/>
</dbReference>
<dbReference type="AlphaFoldDB" id="A0A380WCX2"/>
<feature type="domain" description="DNA2/NAM7 helicase-like C-terminal" evidence="5">
    <location>
        <begin position="929"/>
        <end position="1105"/>
    </location>
</feature>
<keyword evidence="4" id="KW-0067">ATP-binding</keyword>
<evidence type="ECO:0000259" key="6">
    <source>
        <dbReference type="Pfam" id="PF13482"/>
    </source>
</evidence>
<dbReference type="SUPFAM" id="SSF52540">
    <property type="entry name" value="P-loop containing nucleoside triphosphate hydrolases"/>
    <property type="match status" value="1"/>
</dbReference>